<accession>A0A2W5QNY1</accession>
<dbReference type="Pfam" id="PF02082">
    <property type="entry name" value="Rrf2"/>
    <property type="match status" value="1"/>
</dbReference>
<dbReference type="PROSITE" id="PS51197">
    <property type="entry name" value="HTH_RRF2_2"/>
    <property type="match status" value="1"/>
</dbReference>
<name>A0A2W5QNY1_ANCNO</name>
<dbReference type="SUPFAM" id="SSF46785">
    <property type="entry name" value="Winged helix' DNA-binding domain"/>
    <property type="match status" value="1"/>
</dbReference>
<organism evidence="2 3">
    <name type="scientific">Ancylobacter novellus</name>
    <name type="common">Thiobacillus novellus</name>
    <dbReference type="NCBI Taxonomy" id="921"/>
    <lineage>
        <taxon>Bacteria</taxon>
        <taxon>Pseudomonadati</taxon>
        <taxon>Pseudomonadota</taxon>
        <taxon>Alphaproteobacteria</taxon>
        <taxon>Hyphomicrobiales</taxon>
        <taxon>Xanthobacteraceae</taxon>
        <taxon>Ancylobacter</taxon>
    </lineage>
</organism>
<sequence length="150" mass="15870">MVYIYSQAGKPPGTLRHATDPRLCSISEIAAAYGISQNHLMKVLHDLGRAGYVASARGRSGGYRLARPASDIRIGDLLRHTEGNVDLVPCEDCALAPGCGVVSVLDEAMAAFFGVLDRYTLAELVDRHSGFRHLILSLGPPVASAGAPLS</sequence>
<dbReference type="InterPro" id="IPR000944">
    <property type="entry name" value="Tscrpt_reg_Rrf2"/>
</dbReference>
<keyword evidence="1" id="KW-0238">DNA-binding</keyword>
<evidence type="ECO:0000313" key="2">
    <source>
        <dbReference type="EMBL" id="PZQ78972.1"/>
    </source>
</evidence>
<dbReference type="PANTHER" id="PTHR33221:SF4">
    <property type="entry name" value="HTH-TYPE TRANSCRIPTIONAL REPRESSOR NSRR"/>
    <property type="match status" value="1"/>
</dbReference>
<gene>
    <name evidence="2" type="ORF">DI549_21440</name>
</gene>
<dbReference type="NCBIfam" id="TIGR00738">
    <property type="entry name" value="rrf2_super"/>
    <property type="match status" value="1"/>
</dbReference>
<dbReference type="Gene3D" id="1.10.10.10">
    <property type="entry name" value="Winged helix-like DNA-binding domain superfamily/Winged helix DNA-binding domain"/>
    <property type="match status" value="1"/>
</dbReference>
<dbReference type="PROSITE" id="PS01332">
    <property type="entry name" value="HTH_RRF2_1"/>
    <property type="match status" value="1"/>
</dbReference>
<dbReference type="Proteomes" id="UP000248887">
    <property type="component" value="Unassembled WGS sequence"/>
</dbReference>
<comment type="caution">
    <text evidence="2">The sequence shown here is derived from an EMBL/GenBank/DDBJ whole genome shotgun (WGS) entry which is preliminary data.</text>
</comment>
<evidence type="ECO:0000256" key="1">
    <source>
        <dbReference type="ARBA" id="ARBA00023125"/>
    </source>
</evidence>
<dbReference type="InterPro" id="IPR030489">
    <property type="entry name" value="TR_Rrf2-type_CS"/>
</dbReference>
<dbReference type="GO" id="GO:0003677">
    <property type="term" value="F:DNA binding"/>
    <property type="evidence" value="ECO:0007669"/>
    <property type="project" value="UniProtKB-KW"/>
</dbReference>
<proteinExistence type="predicted"/>
<dbReference type="GO" id="GO:0003700">
    <property type="term" value="F:DNA-binding transcription factor activity"/>
    <property type="evidence" value="ECO:0007669"/>
    <property type="project" value="TreeGrafter"/>
</dbReference>
<dbReference type="InterPro" id="IPR036388">
    <property type="entry name" value="WH-like_DNA-bd_sf"/>
</dbReference>
<dbReference type="InterPro" id="IPR036390">
    <property type="entry name" value="WH_DNA-bd_sf"/>
</dbReference>
<protein>
    <submittedName>
        <fullName evidence="2">Rrf2 family transcriptional regulator</fullName>
    </submittedName>
</protein>
<evidence type="ECO:0000313" key="3">
    <source>
        <dbReference type="Proteomes" id="UP000248887"/>
    </source>
</evidence>
<dbReference type="EMBL" id="QFQD01000109">
    <property type="protein sequence ID" value="PZQ78972.1"/>
    <property type="molecule type" value="Genomic_DNA"/>
</dbReference>
<dbReference type="GO" id="GO:0005829">
    <property type="term" value="C:cytosol"/>
    <property type="evidence" value="ECO:0007669"/>
    <property type="project" value="TreeGrafter"/>
</dbReference>
<reference evidence="2 3" key="1">
    <citation type="submission" date="2017-08" db="EMBL/GenBank/DDBJ databases">
        <title>Infants hospitalized years apart are colonized by the same room-sourced microbial strains.</title>
        <authorList>
            <person name="Brooks B."/>
            <person name="Olm M.R."/>
            <person name="Firek B.A."/>
            <person name="Baker R."/>
            <person name="Thomas B.C."/>
            <person name="Morowitz M.J."/>
            <person name="Banfield J.F."/>
        </authorList>
    </citation>
    <scope>NUCLEOTIDE SEQUENCE [LARGE SCALE GENOMIC DNA]</scope>
    <source>
        <strain evidence="2">S2_005_001_R2_27</strain>
    </source>
</reference>
<dbReference type="PANTHER" id="PTHR33221">
    <property type="entry name" value="WINGED HELIX-TURN-HELIX TRANSCRIPTIONAL REGULATOR, RRF2 FAMILY"/>
    <property type="match status" value="1"/>
</dbReference>
<dbReference type="AlphaFoldDB" id="A0A2W5QNY1"/>